<dbReference type="AlphaFoldDB" id="A0A4Q7IRS5"/>
<proteinExistence type="predicted"/>
<reference evidence="3" key="4">
    <citation type="submission" date="2019-09" db="EMBL/GenBank/DDBJ databases">
        <title>Co-occurence of chitin degradation, pigmentation and bioactivity in marine Pseudoalteromonas.</title>
        <authorList>
            <person name="Sonnenschein E.C."/>
            <person name="Bech P.K."/>
        </authorList>
    </citation>
    <scope>NUCLEOTIDE SEQUENCE</scope>
    <source>
        <strain evidence="3">S1189</strain>
    </source>
</reference>
<name>A0A4Q7IRS5_9GAMM</name>
<reference evidence="5" key="3">
    <citation type="submission" date="2019-06" db="EMBL/GenBank/DDBJ databases">
        <title>Co-occurence of chitin degradation, pigmentation and bioactivity in marine Pseudoalteromonas.</title>
        <authorList>
            <person name="Sonnenschein E.C."/>
            <person name="Bech P.K."/>
        </authorList>
    </citation>
    <scope>NUCLEOTIDE SEQUENCE [LARGE SCALE GENOMIC DNA]</scope>
    <source>
        <strain evidence="5">S1189</strain>
    </source>
</reference>
<feature type="chain" id="PRO_5036357404" evidence="1">
    <location>
        <begin position="25"/>
        <end position="100"/>
    </location>
</feature>
<protein>
    <submittedName>
        <fullName evidence="2">Uncharacterized protein</fullName>
    </submittedName>
</protein>
<evidence type="ECO:0000313" key="4">
    <source>
        <dbReference type="Proteomes" id="UP000291338"/>
    </source>
</evidence>
<feature type="signal peptide" evidence="1">
    <location>
        <begin position="1"/>
        <end position="24"/>
    </location>
</feature>
<dbReference type="EMBL" id="PNCM01000016">
    <property type="protein sequence ID" value="TMP81159.1"/>
    <property type="molecule type" value="Genomic_DNA"/>
</dbReference>
<evidence type="ECO:0000313" key="3">
    <source>
        <dbReference type="EMBL" id="TMP81159.1"/>
    </source>
</evidence>
<evidence type="ECO:0000256" key="1">
    <source>
        <dbReference type="SAM" id="SignalP"/>
    </source>
</evidence>
<gene>
    <name evidence="2" type="ORF">C1E23_03105</name>
    <name evidence="3" type="ORF">CWB73_08690</name>
</gene>
<dbReference type="Proteomes" id="UP000291338">
    <property type="component" value="Unassembled WGS sequence"/>
</dbReference>
<organism evidence="2 4">
    <name type="scientific">Pseudoalteromonas phenolica</name>
    <dbReference type="NCBI Taxonomy" id="161398"/>
    <lineage>
        <taxon>Bacteria</taxon>
        <taxon>Pseudomonadati</taxon>
        <taxon>Pseudomonadota</taxon>
        <taxon>Gammaproteobacteria</taxon>
        <taxon>Alteromonadales</taxon>
        <taxon>Pseudoalteromonadaceae</taxon>
        <taxon>Pseudoalteromonas</taxon>
    </lineage>
</organism>
<comment type="caution">
    <text evidence="2">The sequence shown here is derived from an EMBL/GenBank/DDBJ whole genome shotgun (WGS) entry which is preliminary data.</text>
</comment>
<keyword evidence="1" id="KW-0732">Signal</keyword>
<dbReference type="Proteomes" id="UP000307362">
    <property type="component" value="Unassembled WGS sequence"/>
</dbReference>
<accession>A0A4Q7IRS5</accession>
<reference evidence="2 4" key="2">
    <citation type="submission" date="2018-01" db="EMBL/GenBank/DDBJ databases">
        <title>Co-occurrence of chitin degradation, pigmentation and bioactivity in marine Pseudoalteromonas.</title>
        <authorList>
            <person name="Paulsen S."/>
            <person name="Gram L."/>
            <person name="Machado H."/>
        </authorList>
    </citation>
    <scope>NUCLEOTIDE SEQUENCE [LARGE SCALE GENOMIC DNA]</scope>
    <source>
        <strain evidence="2 4">S3898</strain>
    </source>
</reference>
<evidence type="ECO:0000313" key="5">
    <source>
        <dbReference type="Proteomes" id="UP000307362"/>
    </source>
</evidence>
<dbReference type="EMBL" id="PPSX01000011">
    <property type="protein sequence ID" value="RZQ54632.1"/>
    <property type="molecule type" value="Genomic_DNA"/>
</dbReference>
<sequence length="100" mass="10967">MFSRLKTRMLAVTAVVTLSAGVYSVDYSKEIASSTCSCSTNTVQVSYSSLEQCKLEAHTSWYAWLTGGSSSAQFHYLDLLELLLGSEESETSSDSFTTHF</sequence>
<evidence type="ECO:0000313" key="2">
    <source>
        <dbReference type="EMBL" id="RZQ54632.1"/>
    </source>
</evidence>
<dbReference type="RefSeq" id="WP_130254161.1">
    <property type="nucleotide sequence ID" value="NZ_PNCM01000016.1"/>
</dbReference>
<reference evidence="3 5" key="1">
    <citation type="submission" date="2017-12" db="EMBL/GenBank/DDBJ databases">
        <authorList>
            <person name="Paulsen S."/>
            <person name="Gram L.K."/>
        </authorList>
    </citation>
    <scope>NUCLEOTIDE SEQUENCE [LARGE SCALE GENOMIC DNA]</scope>
    <source>
        <strain evidence="3 5">S1189</strain>
    </source>
</reference>
<dbReference type="OrthoDB" id="5772064at2"/>